<dbReference type="Proteomes" id="UP000494206">
    <property type="component" value="Unassembled WGS sequence"/>
</dbReference>
<gene>
    <name evidence="1" type="ORF">CBOVIS_LOCUS10018</name>
</gene>
<evidence type="ECO:0000313" key="1">
    <source>
        <dbReference type="EMBL" id="CAB3408211.1"/>
    </source>
</evidence>
<dbReference type="AlphaFoldDB" id="A0A8S1F7J1"/>
<proteinExistence type="predicted"/>
<name>A0A8S1F7J1_9PELO</name>
<reference evidence="1 2" key="1">
    <citation type="submission" date="2020-04" db="EMBL/GenBank/DDBJ databases">
        <authorList>
            <person name="Laetsch R D."/>
            <person name="Stevens L."/>
            <person name="Kumar S."/>
            <person name="Blaxter L. M."/>
        </authorList>
    </citation>
    <scope>NUCLEOTIDE SEQUENCE [LARGE SCALE GENOMIC DNA]</scope>
</reference>
<keyword evidence="2" id="KW-1185">Reference proteome</keyword>
<evidence type="ECO:0000313" key="2">
    <source>
        <dbReference type="Proteomes" id="UP000494206"/>
    </source>
</evidence>
<dbReference type="EMBL" id="CADEPM010000007">
    <property type="protein sequence ID" value="CAB3408211.1"/>
    <property type="molecule type" value="Genomic_DNA"/>
</dbReference>
<accession>A0A8S1F7J1</accession>
<comment type="caution">
    <text evidence="1">The sequence shown here is derived from an EMBL/GenBank/DDBJ whole genome shotgun (WGS) entry which is preliminary data.</text>
</comment>
<sequence>MVDVIEEDSVAEFVDVSESFLVAIVSVDVDVVGSDVALKLSEVVEDSVVVSLVVRIVDGVSASVASSFAVEIFSDAKLVVSSAVLVNDSIVDVDVGDRELVSNVLNVDVDDNSFGTSTVVVTSNVNTSLIDVVVVSKIADVVGFELNEVSDEYEDVPILLISK</sequence>
<organism evidence="1 2">
    <name type="scientific">Caenorhabditis bovis</name>
    <dbReference type="NCBI Taxonomy" id="2654633"/>
    <lineage>
        <taxon>Eukaryota</taxon>
        <taxon>Metazoa</taxon>
        <taxon>Ecdysozoa</taxon>
        <taxon>Nematoda</taxon>
        <taxon>Chromadorea</taxon>
        <taxon>Rhabditida</taxon>
        <taxon>Rhabditina</taxon>
        <taxon>Rhabditomorpha</taxon>
        <taxon>Rhabditoidea</taxon>
        <taxon>Rhabditidae</taxon>
        <taxon>Peloderinae</taxon>
        <taxon>Caenorhabditis</taxon>
    </lineage>
</organism>
<protein>
    <submittedName>
        <fullName evidence="1">Uncharacterized protein</fullName>
    </submittedName>
</protein>